<evidence type="ECO:0000256" key="6">
    <source>
        <dbReference type="ARBA" id="ARBA00022664"/>
    </source>
</evidence>
<organism evidence="16 17">
    <name type="scientific">Laodelphax striatellus</name>
    <name type="common">Small brown planthopper</name>
    <name type="synonym">Delphax striatella</name>
    <dbReference type="NCBI Taxonomy" id="195883"/>
    <lineage>
        <taxon>Eukaryota</taxon>
        <taxon>Metazoa</taxon>
        <taxon>Ecdysozoa</taxon>
        <taxon>Arthropoda</taxon>
        <taxon>Hexapoda</taxon>
        <taxon>Insecta</taxon>
        <taxon>Pterygota</taxon>
        <taxon>Neoptera</taxon>
        <taxon>Paraneoptera</taxon>
        <taxon>Hemiptera</taxon>
        <taxon>Auchenorrhyncha</taxon>
        <taxon>Fulgoroidea</taxon>
        <taxon>Delphacidae</taxon>
        <taxon>Criomorphinae</taxon>
        <taxon>Laodelphax</taxon>
    </lineage>
</organism>
<dbReference type="AlphaFoldDB" id="A0A482WPL7"/>
<evidence type="ECO:0000256" key="4">
    <source>
        <dbReference type="ARBA" id="ARBA00004123"/>
    </source>
</evidence>
<gene>
    <name evidence="16" type="ORF">LSTR_LSTR014547</name>
</gene>
<evidence type="ECO:0000256" key="5">
    <source>
        <dbReference type="ARBA" id="ARBA00006045"/>
    </source>
</evidence>
<dbReference type="SUPFAM" id="SSF56300">
    <property type="entry name" value="Metallo-dependent phosphatases"/>
    <property type="match status" value="1"/>
</dbReference>
<evidence type="ECO:0000256" key="3">
    <source>
        <dbReference type="ARBA" id="ARBA00001954"/>
    </source>
</evidence>
<comment type="cofactor">
    <cofactor evidence="3">
        <name>Fe(2+)</name>
        <dbReference type="ChEBI" id="CHEBI:29033"/>
    </cofactor>
</comment>
<name>A0A482WPL7_LAOST</name>
<accession>A0A482WPL7</accession>
<keyword evidence="7" id="KW-0479">Metal-binding</keyword>
<comment type="similarity">
    <text evidence="5">Belongs to the lariat debranching enzyme family.</text>
</comment>
<dbReference type="InterPro" id="IPR029052">
    <property type="entry name" value="Metallo-depent_PP-like"/>
</dbReference>
<dbReference type="OrthoDB" id="407609at2759"/>
<comment type="subcellular location">
    <subcellularLocation>
        <location evidence="4">Nucleus</location>
    </subcellularLocation>
</comment>
<dbReference type="SMR" id="A0A482WPL7"/>
<comment type="cofactor">
    <cofactor evidence="2">
        <name>Zn(2+)</name>
        <dbReference type="ChEBI" id="CHEBI:29105"/>
    </cofactor>
</comment>
<keyword evidence="10" id="KW-0408">Iron</keyword>
<feature type="domain" description="Lariat debranching enzyme C-terminal" evidence="15">
    <location>
        <begin position="235"/>
        <end position="380"/>
    </location>
</feature>
<feature type="compositionally biased region" description="Polar residues" evidence="14">
    <location>
        <begin position="393"/>
        <end position="410"/>
    </location>
</feature>
<evidence type="ECO:0000256" key="2">
    <source>
        <dbReference type="ARBA" id="ARBA00001947"/>
    </source>
</evidence>
<dbReference type="Gene3D" id="3.60.21.10">
    <property type="match status" value="1"/>
</dbReference>
<proteinExistence type="inferred from homology"/>
<dbReference type="GO" id="GO:0005634">
    <property type="term" value="C:nucleus"/>
    <property type="evidence" value="ECO:0007669"/>
    <property type="project" value="UniProtKB-SubCell"/>
</dbReference>
<evidence type="ECO:0000259" key="15">
    <source>
        <dbReference type="SMART" id="SM01124"/>
    </source>
</evidence>
<keyword evidence="9" id="KW-0862">Zinc</keyword>
<keyword evidence="8" id="KW-0378">Hydrolase</keyword>
<feature type="compositionally biased region" description="Basic and acidic residues" evidence="14">
    <location>
        <begin position="511"/>
        <end position="533"/>
    </location>
</feature>
<evidence type="ECO:0000256" key="7">
    <source>
        <dbReference type="ARBA" id="ARBA00022723"/>
    </source>
</evidence>
<dbReference type="PANTHER" id="PTHR12849:SF0">
    <property type="entry name" value="LARIAT DEBRANCHING ENZYME"/>
    <property type="match status" value="1"/>
</dbReference>
<dbReference type="InterPro" id="IPR041816">
    <property type="entry name" value="Dbr1_N"/>
</dbReference>
<sequence>MKIAIEGCAHGELDKIYETIEKVEEYTGRKVDLLICCGDFQATRNIQDLSCMAVPRKYQQMCSFYKYYSGEKVAPVLTLFIGGNHEASNHLQELPYGGWAAPNIYYLGYASVVTIGGIRIGGLSGIYKGHDYMRGHFERPPYSEDTKRSVYHIRNLEVFRLKQMKSPIDILVSHDWPRGIHKYGNVEALLKRKPFFKEDIANDSLGSLPAEELLHELKPKYWFSAHLHTKFAALVRHEVPDDEKEKVTKFLSLDKCLPKRRFLQVLDIEHDPDKSLELEYDLEWLTILFLTNHLLSVKKNSQFMPGPGSSERWIFSPTAEEMSDVLERMDKNLKIPLNFVQTVPAYSSDAKNNSNIRQNIVTSNPQTEEFCKKLGLSDPLDLLNKLIGPQASPNVSLNNSGPFSPSQATPDKSDVCGGVKSDLSFIDSETSSPSSCNASYISDIDSPLPKKLNRSALFLPPPKNDLSDTFDDELSTKSFSPQSSNIDVSQTSQEVEEKLDVNPEPTITLPKESKPRTFKRRNEAIYRNTDDDN</sequence>
<keyword evidence="17" id="KW-1185">Reference proteome</keyword>
<comment type="function">
    <text evidence="13">Cleaves the 2'-5' phosphodiester linkage at the branch point of lariat intron pre-mRNAs after splicing and converts them into linear molecules that are subsequently degraded. It thereby facilitates ribonucleotide turnover.</text>
</comment>
<dbReference type="PANTHER" id="PTHR12849">
    <property type="entry name" value="RNA LARIAT DEBRANCHING ENZYME"/>
    <property type="match status" value="1"/>
</dbReference>
<dbReference type="SMART" id="SM01124">
    <property type="entry name" value="DBR1"/>
    <property type="match status" value="1"/>
</dbReference>
<comment type="cofactor">
    <cofactor evidence="1">
        <name>Mn(2+)</name>
        <dbReference type="ChEBI" id="CHEBI:29035"/>
    </cofactor>
</comment>
<dbReference type="FunFam" id="3.60.21.10:FF:000035">
    <property type="entry name" value="Lariat debranching enzyme"/>
    <property type="match status" value="1"/>
</dbReference>
<comment type="caution">
    <text evidence="16">The sequence shown here is derived from an EMBL/GenBank/DDBJ whole genome shotgun (WGS) entry which is preliminary data.</text>
</comment>
<dbReference type="InterPro" id="IPR007708">
    <property type="entry name" value="DBR1_C"/>
</dbReference>
<feature type="region of interest" description="Disordered" evidence="14">
    <location>
        <begin position="459"/>
        <end position="533"/>
    </location>
</feature>
<evidence type="ECO:0000256" key="14">
    <source>
        <dbReference type="SAM" id="MobiDB-lite"/>
    </source>
</evidence>
<dbReference type="InParanoid" id="A0A482WPL7"/>
<dbReference type="Pfam" id="PF05011">
    <property type="entry name" value="DBR1"/>
    <property type="match status" value="1"/>
</dbReference>
<dbReference type="GO" id="GO:0008419">
    <property type="term" value="F:RNA lariat debranching enzyme activity"/>
    <property type="evidence" value="ECO:0007669"/>
    <property type="project" value="UniProtKB-ARBA"/>
</dbReference>
<evidence type="ECO:0000256" key="1">
    <source>
        <dbReference type="ARBA" id="ARBA00001936"/>
    </source>
</evidence>
<evidence type="ECO:0000313" key="17">
    <source>
        <dbReference type="Proteomes" id="UP000291343"/>
    </source>
</evidence>
<dbReference type="EMBL" id="QKKF02028027">
    <property type="protein sequence ID" value="RZF35555.1"/>
    <property type="molecule type" value="Genomic_DNA"/>
</dbReference>
<evidence type="ECO:0000313" key="16">
    <source>
        <dbReference type="EMBL" id="RZF35555.1"/>
    </source>
</evidence>
<feature type="compositionally biased region" description="Polar residues" evidence="14">
    <location>
        <begin position="476"/>
        <end position="493"/>
    </location>
</feature>
<dbReference type="Proteomes" id="UP000291343">
    <property type="component" value="Unassembled WGS sequence"/>
</dbReference>
<keyword evidence="11" id="KW-0464">Manganese</keyword>
<evidence type="ECO:0000256" key="10">
    <source>
        <dbReference type="ARBA" id="ARBA00023004"/>
    </source>
</evidence>
<dbReference type="InterPro" id="IPR004843">
    <property type="entry name" value="Calcineurin-like_PHP"/>
</dbReference>
<dbReference type="FunCoup" id="A0A482WPL7">
    <property type="interactions" value="1965"/>
</dbReference>
<evidence type="ECO:0000256" key="12">
    <source>
        <dbReference type="ARBA" id="ARBA00023242"/>
    </source>
</evidence>
<evidence type="ECO:0000256" key="13">
    <source>
        <dbReference type="ARBA" id="ARBA00058627"/>
    </source>
</evidence>
<dbReference type="STRING" id="195883.A0A482WPL7"/>
<dbReference type="GO" id="GO:0000398">
    <property type="term" value="P:mRNA splicing, via spliceosome"/>
    <property type="evidence" value="ECO:0007669"/>
    <property type="project" value="TreeGrafter"/>
</dbReference>
<keyword evidence="6" id="KW-0507">mRNA processing</keyword>
<feature type="region of interest" description="Disordered" evidence="14">
    <location>
        <begin position="393"/>
        <end position="415"/>
    </location>
</feature>
<dbReference type="Pfam" id="PF00149">
    <property type="entry name" value="Metallophos"/>
    <property type="match status" value="1"/>
</dbReference>
<keyword evidence="12" id="KW-0539">Nucleus</keyword>
<dbReference type="CDD" id="cd00844">
    <property type="entry name" value="MPP_Dbr1_N"/>
    <property type="match status" value="1"/>
</dbReference>
<evidence type="ECO:0000256" key="9">
    <source>
        <dbReference type="ARBA" id="ARBA00022833"/>
    </source>
</evidence>
<reference evidence="16 17" key="1">
    <citation type="journal article" date="2017" name="Gigascience">
        <title>Genome sequence of the small brown planthopper, Laodelphax striatellus.</title>
        <authorList>
            <person name="Zhu J."/>
            <person name="Jiang F."/>
            <person name="Wang X."/>
            <person name="Yang P."/>
            <person name="Bao Y."/>
            <person name="Zhao W."/>
            <person name="Wang W."/>
            <person name="Lu H."/>
            <person name="Wang Q."/>
            <person name="Cui N."/>
            <person name="Li J."/>
            <person name="Chen X."/>
            <person name="Luo L."/>
            <person name="Yu J."/>
            <person name="Kang L."/>
            <person name="Cui F."/>
        </authorList>
    </citation>
    <scope>NUCLEOTIDE SEQUENCE [LARGE SCALE GENOMIC DNA]</scope>
    <source>
        <strain evidence="16">Lst14</strain>
    </source>
</reference>
<dbReference type="GO" id="GO:0046872">
    <property type="term" value="F:metal ion binding"/>
    <property type="evidence" value="ECO:0007669"/>
    <property type="project" value="UniProtKB-KW"/>
</dbReference>
<evidence type="ECO:0000256" key="11">
    <source>
        <dbReference type="ARBA" id="ARBA00023211"/>
    </source>
</evidence>
<evidence type="ECO:0000256" key="8">
    <source>
        <dbReference type="ARBA" id="ARBA00022801"/>
    </source>
</evidence>
<protein>
    <recommendedName>
        <fullName evidence="15">Lariat debranching enzyme C-terminal domain-containing protein</fullName>
    </recommendedName>
</protein>